<dbReference type="Proteomes" id="UP000327317">
    <property type="component" value="Segment"/>
</dbReference>
<sequence>MSVSTDENLSVSKIDPWKAQFKAEKLRQVKAERELAELRTAQALREERHFNATDDMMRQHYFIGGVDSVNVNSAAQHLAFWHRVDPTCDMNIEIHSGGGSALAGINLFDTLTRYSLRGGGQHKLTITVRGLAASMATVLVQAADERVIGPESFFMVHELSGQTAGKIGEMEDTMKFYAKLNTRIGEIYAERSGGKCSVEQFRALWSRQDVWLNAREAFELGFVDRIEGD</sequence>
<protein>
    <submittedName>
        <fullName evidence="4">ClpP-like protease</fullName>
    </submittedName>
</protein>
<evidence type="ECO:0000256" key="2">
    <source>
        <dbReference type="ARBA" id="ARBA00022490"/>
    </source>
</evidence>
<evidence type="ECO:0000256" key="1">
    <source>
        <dbReference type="ARBA" id="ARBA00007039"/>
    </source>
</evidence>
<name>A0A5J6THC3_9CAUD</name>
<dbReference type="InterPro" id="IPR023562">
    <property type="entry name" value="ClpP/TepA"/>
</dbReference>
<dbReference type="PANTHER" id="PTHR10381">
    <property type="entry name" value="ATP-DEPENDENT CLP PROTEASE PROTEOLYTIC SUBUNIT"/>
    <property type="match status" value="1"/>
</dbReference>
<dbReference type="GO" id="GO:0006515">
    <property type="term" value="P:protein quality control for misfolded or incompletely synthesized proteins"/>
    <property type="evidence" value="ECO:0007669"/>
    <property type="project" value="TreeGrafter"/>
</dbReference>
<dbReference type="CDD" id="cd07016">
    <property type="entry name" value="S14_ClpP_1"/>
    <property type="match status" value="1"/>
</dbReference>
<dbReference type="RefSeq" id="YP_010013441.1">
    <property type="nucleotide sequence ID" value="NC_053511.1"/>
</dbReference>
<evidence type="ECO:0000313" key="5">
    <source>
        <dbReference type="Proteomes" id="UP000327317"/>
    </source>
</evidence>
<dbReference type="InterPro" id="IPR029045">
    <property type="entry name" value="ClpP/crotonase-like_dom_sf"/>
</dbReference>
<evidence type="ECO:0000256" key="3">
    <source>
        <dbReference type="ARBA" id="ARBA00022801"/>
    </source>
</evidence>
<reference evidence="4 5" key="1">
    <citation type="submission" date="2019-07" db="EMBL/GenBank/DDBJ databases">
        <authorList>
            <person name="Stoner T.H."/>
            <person name="Garlena R.A."/>
            <person name="Russell D.A."/>
            <person name="Pope W.H."/>
            <person name="Jacobs-Sera D."/>
            <person name="Hatfull G.F."/>
        </authorList>
    </citation>
    <scope>NUCLEOTIDE SEQUENCE [LARGE SCALE GENOMIC DNA]</scope>
</reference>
<dbReference type="InterPro" id="IPR001907">
    <property type="entry name" value="ClpP"/>
</dbReference>
<dbReference type="KEGG" id="vg:63210034"/>
<dbReference type="PRINTS" id="PR00127">
    <property type="entry name" value="CLPPROTEASEP"/>
</dbReference>
<dbReference type="SUPFAM" id="SSF52096">
    <property type="entry name" value="ClpP/crotonase"/>
    <property type="match status" value="1"/>
</dbReference>
<accession>A0A5J6THC3</accession>
<dbReference type="GO" id="GO:0009368">
    <property type="term" value="C:endopeptidase Clp complex"/>
    <property type="evidence" value="ECO:0007669"/>
    <property type="project" value="TreeGrafter"/>
</dbReference>
<keyword evidence="3" id="KW-0378">Hydrolase</keyword>
<dbReference type="Gene3D" id="3.90.226.10">
    <property type="entry name" value="2-enoyl-CoA Hydratase, Chain A, domain 1"/>
    <property type="match status" value="1"/>
</dbReference>
<comment type="similarity">
    <text evidence="1">Belongs to the peptidase S14 family.</text>
</comment>
<keyword evidence="4" id="KW-0645">Protease</keyword>
<dbReference type="PANTHER" id="PTHR10381:SF70">
    <property type="entry name" value="ATP-DEPENDENT CLP PROTEASE PROTEOLYTIC SUBUNIT"/>
    <property type="match status" value="1"/>
</dbReference>
<proteinExistence type="inferred from homology"/>
<evidence type="ECO:0000313" key="4">
    <source>
        <dbReference type="EMBL" id="QFG10321.1"/>
    </source>
</evidence>
<dbReference type="GO" id="GO:0004252">
    <property type="term" value="F:serine-type endopeptidase activity"/>
    <property type="evidence" value="ECO:0007669"/>
    <property type="project" value="InterPro"/>
</dbReference>
<organism evidence="4 5">
    <name type="scientific">Mycobacterium phage DyoEdafos</name>
    <dbReference type="NCBI Taxonomy" id="2599860"/>
    <lineage>
        <taxon>Viruses</taxon>
        <taxon>Duplodnaviria</taxon>
        <taxon>Heunggongvirae</taxon>
        <taxon>Uroviricota</taxon>
        <taxon>Caudoviricetes</taxon>
        <taxon>Vilmaviridae</taxon>
        <taxon>Lclasvirinae</taxon>
        <taxon>Bromdenvirus</taxon>
        <taxon>Bromdenvirus dyoedafos</taxon>
    </lineage>
</organism>
<keyword evidence="5" id="KW-1185">Reference proteome</keyword>
<keyword evidence="2" id="KW-0963">Cytoplasm</keyword>
<dbReference type="GO" id="GO:0051117">
    <property type="term" value="F:ATPase binding"/>
    <property type="evidence" value="ECO:0007669"/>
    <property type="project" value="TreeGrafter"/>
</dbReference>
<dbReference type="GO" id="GO:0004176">
    <property type="term" value="F:ATP-dependent peptidase activity"/>
    <property type="evidence" value="ECO:0007669"/>
    <property type="project" value="InterPro"/>
</dbReference>
<dbReference type="GeneID" id="63210034"/>
<dbReference type="EMBL" id="MN234187">
    <property type="protein sequence ID" value="QFG10321.1"/>
    <property type="molecule type" value="Genomic_DNA"/>
</dbReference>
<gene>
    <name evidence="4" type="primary">93</name>
    <name evidence="4" type="ORF">SEA_DYOEDAFOS_93</name>
</gene>
<dbReference type="Pfam" id="PF00574">
    <property type="entry name" value="CLP_protease"/>
    <property type="match status" value="1"/>
</dbReference>